<sequence>MALENYGKYSFASHIEYECVIRAVHVFIYHRLYIEAESFVRDRMGKFLDDKFVVFDNIMKAQICLSCASVYNSIGFRRKHAFFLRLSVLFRLNVADDETRTGAKDYQLIYPILYKSLRGYGIGVNDEFNETSSSSLKLMLLP</sequence>
<dbReference type="Proteomes" id="UP000887574">
    <property type="component" value="Unplaced"/>
</dbReference>
<keyword evidence="2" id="KW-1185">Reference proteome</keyword>
<evidence type="ECO:0000313" key="3">
    <source>
        <dbReference type="WBParaSite" id="jg20678"/>
    </source>
</evidence>
<protein>
    <recommendedName>
        <fullName evidence="1">Trs120/TRAPPC9 TPR region domain-containing protein</fullName>
    </recommendedName>
</protein>
<organism evidence="2 3">
    <name type="scientific">Ditylenchus dipsaci</name>
    <dbReference type="NCBI Taxonomy" id="166011"/>
    <lineage>
        <taxon>Eukaryota</taxon>
        <taxon>Metazoa</taxon>
        <taxon>Ecdysozoa</taxon>
        <taxon>Nematoda</taxon>
        <taxon>Chromadorea</taxon>
        <taxon>Rhabditida</taxon>
        <taxon>Tylenchina</taxon>
        <taxon>Tylenchomorpha</taxon>
        <taxon>Sphaerularioidea</taxon>
        <taxon>Anguinidae</taxon>
        <taxon>Anguininae</taxon>
        <taxon>Ditylenchus</taxon>
    </lineage>
</organism>
<name>A0A915DKZ0_9BILA</name>
<dbReference type="PANTHER" id="PTHR21512:SF5">
    <property type="entry name" value="TRAFFICKING PROTEIN PARTICLE COMPLEX SUBUNIT 9"/>
    <property type="match status" value="1"/>
</dbReference>
<dbReference type="PANTHER" id="PTHR21512">
    <property type="entry name" value="TRAFFICKING PROTEIN PARTICLE COMPLEX SUBUNIT 9"/>
    <property type="match status" value="1"/>
</dbReference>
<dbReference type="Pfam" id="PF26251">
    <property type="entry name" value="TPR_TRAPPC9-Trs120"/>
    <property type="match status" value="1"/>
</dbReference>
<dbReference type="GO" id="GO:0005802">
    <property type="term" value="C:trans-Golgi network"/>
    <property type="evidence" value="ECO:0007669"/>
    <property type="project" value="TreeGrafter"/>
</dbReference>
<accession>A0A915DKZ0</accession>
<dbReference type="AlphaFoldDB" id="A0A915DKZ0"/>
<evidence type="ECO:0000259" key="1">
    <source>
        <dbReference type="Pfam" id="PF26251"/>
    </source>
</evidence>
<evidence type="ECO:0000313" key="2">
    <source>
        <dbReference type="Proteomes" id="UP000887574"/>
    </source>
</evidence>
<dbReference type="InterPro" id="IPR058564">
    <property type="entry name" value="TPR_TRAPPC9_Trs120"/>
</dbReference>
<feature type="domain" description="Trs120/TRAPPC9 TPR region" evidence="1">
    <location>
        <begin position="53"/>
        <end position="125"/>
    </location>
</feature>
<proteinExistence type="predicted"/>
<dbReference type="WBParaSite" id="jg20678">
    <property type="protein sequence ID" value="jg20678"/>
    <property type="gene ID" value="jg20678"/>
</dbReference>
<dbReference type="InterPro" id="IPR013935">
    <property type="entry name" value="Trs120_TRAPPC9"/>
</dbReference>
<reference evidence="3" key="1">
    <citation type="submission" date="2022-11" db="UniProtKB">
        <authorList>
            <consortium name="WormBaseParasite"/>
        </authorList>
    </citation>
    <scope>IDENTIFICATION</scope>
</reference>